<proteinExistence type="predicted"/>
<dbReference type="Pfam" id="PF13944">
    <property type="entry name" value="Calycin_like"/>
    <property type="match status" value="1"/>
</dbReference>
<name>A0A0N7IEZ9_9BACE</name>
<evidence type="ECO:0000313" key="6">
    <source>
        <dbReference type="Proteomes" id="UP000061809"/>
    </source>
</evidence>
<reference evidence="4 6" key="1">
    <citation type="journal article" date="2015" name="Science">
        <title>Genetic determinants of in vivo fitness and diet responsiveness in multiple human gut Bacteroides.</title>
        <authorList>
            <person name="Wu M."/>
            <person name="McNulty N.P."/>
            <person name="Rodionov D.A."/>
            <person name="Khoroshkin M.S."/>
            <person name="Griffin N.W."/>
            <person name="Cheng J."/>
            <person name="Latreille P."/>
            <person name="Kerstetter R.A."/>
            <person name="Terrapon N."/>
            <person name="Henrissat B."/>
            <person name="Osterman A.L."/>
            <person name="Gordon J.I."/>
        </authorList>
    </citation>
    <scope>NUCLEOTIDE SEQUENCE [LARGE SCALE GENOMIC DNA]</scope>
    <source>
        <strain evidence="4 6">WH2</strain>
    </source>
</reference>
<accession>A0A0N7IEZ9</accession>
<keyword evidence="4" id="KW-0378">Hydrolase</keyword>
<evidence type="ECO:0000256" key="1">
    <source>
        <dbReference type="SAM" id="SignalP"/>
    </source>
</evidence>
<evidence type="ECO:0000259" key="2">
    <source>
        <dbReference type="Pfam" id="PF13201"/>
    </source>
</evidence>
<sequence length="628" mass="68730">MKKNLFYLFALICSMSVFTACKDDEEPEVPPTIEDVVAEYSGENLKLAVEGAGAVAQDAKIELAKSDASDKVTIVLFNVVPGVTEFKIPNAEFSVITKSIYASTLKGEVSDNVSGYNVKVEGTVDEKVLTANVILTEIEGDTVNVTSFYKKVYKGDMDINVSNIPNPVTMEQRVYISKPYSYKMEQRDTAMIKLAIKNFAFEGIELGDITVDTIPVVKRGEVYAFGVEARTLKLQDPIGEVTADLNGTIIGEDMTLKLNIDALGLKVKVAFQGGSVVESQTVNMEEMIIESAAILEQKKTGTTSLTLKIWDNTPDKDLLLTPSYKVTDKGSVEYILVHVSGQEDVRLSQDQIDGKQPIDFSVLKGSDDYIKYHMVAEDPNTTKDFLIKIERFTTTMVFDMKEWGEKDPVGLTSSNDAAALLPLMGIIMPEEPAGPVVKAADGAARITTFKTLTKDGHNPTLVPAITAGTLFTGVFSINISSTLKSTKFGLPYNKKPSKFSFTYKYTPGSPVYQSVEKDGRNHAVLVDDKDLDQCSIAAYLFEVSSYDETLDGTNVNTSSKVILKAELTDGTAKSDYQEVTVDFKETGNGSYDATKKYKLAIVCTSSKWGDQFMGADLSSLYVKYLAVE</sequence>
<dbReference type="Pfam" id="PF13201">
    <property type="entry name" value="PCMD"/>
    <property type="match status" value="1"/>
</dbReference>
<dbReference type="KEGG" id="bcel:BcellWH2_01557"/>
<evidence type="ECO:0000313" key="4">
    <source>
        <dbReference type="EMBL" id="ALJ58811.1"/>
    </source>
</evidence>
<feature type="domain" description="Putative carbohydrate metabolism" evidence="2">
    <location>
        <begin position="412"/>
        <end position="625"/>
    </location>
</feature>
<dbReference type="Proteomes" id="UP000448877">
    <property type="component" value="Unassembled WGS sequence"/>
</dbReference>
<dbReference type="PATRIC" id="fig|246787.4.peg.1602"/>
<dbReference type="InterPro" id="IPR024311">
    <property type="entry name" value="Lipocalin-like"/>
</dbReference>
<dbReference type="InterPro" id="IPR038653">
    <property type="entry name" value="Put_CMD_sf"/>
</dbReference>
<feature type="domain" description="Lipocalin-like" evidence="3">
    <location>
        <begin position="152"/>
        <end position="273"/>
    </location>
</feature>
<keyword evidence="1" id="KW-0732">Signal</keyword>
<evidence type="ECO:0000259" key="3">
    <source>
        <dbReference type="Pfam" id="PF13944"/>
    </source>
</evidence>
<dbReference type="EMBL" id="VVYV01000002">
    <property type="protein sequence ID" value="KAA5423366.1"/>
    <property type="molecule type" value="Genomic_DNA"/>
</dbReference>
<dbReference type="EMBL" id="CP012801">
    <property type="protein sequence ID" value="ALJ58811.1"/>
    <property type="molecule type" value="Genomic_DNA"/>
</dbReference>
<dbReference type="AlphaFoldDB" id="A0A0N7IEZ9"/>
<dbReference type="GeneID" id="66307005"/>
<dbReference type="Proteomes" id="UP000061809">
    <property type="component" value="Chromosome"/>
</dbReference>
<dbReference type="eggNOG" id="ENOG5032QWQ">
    <property type="taxonomic scope" value="Bacteria"/>
</dbReference>
<dbReference type="GO" id="GO:0016787">
    <property type="term" value="F:hydrolase activity"/>
    <property type="evidence" value="ECO:0007669"/>
    <property type="project" value="UniProtKB-KW"/>
</dbReference>
<organism evidence="4 6">
    <name type="scientific">Bacteroides cellulosilyticus</name>
    <dbReference type="NCBI Taxonomy" id="246787"/>
    <lineage>
        <taxon>Bacteria</taxon>
        <taxon>Pseudomonadati</taxon>
        <taxon>Bacteroidota</taxon>
        <taxon>Bacteroidia</taxon>
        <taxon>Bacteroidales</taxon>
        <taxon>Bacteroidaceae</taxon>
        <taxon>Bacteroides</taxon>
    </lineage>
</organism>
<protein>
    <submittedName>
        <fullName evidence="4">Putative glycoside hydrolase</fullName>
    </submittedName>
</protein>
<feature type="signal peptide" evidence="1">
    <location>
        <begin position="1"/>
        <end position="19"/>
    </location>
</feature>
<dbReference type="Gene3D" id="2.60.120.890">
    <property type="entry name" value="BT2081, beta-jelly-roll domain"/>
    <property type="match status" value="1"/>
</dbReference>
<dbReference type="STRING" id="246787.BcellWH2_01557"/>
<feature type="chain" id="PRO_5013460222" evidence="1">
    <location>
        <begin position="20"/>
        <end position="628"/>
    </location>
</feature>
<dbReference type="RefSeq" id="WP_007218959.1">
    <property type="nucleotide sequence ID" value="NZ_CABMLT010000006.1"/>
</dbReference>
<evidence type="ECO:0000313" key="7">
    <source>
        <dbReference type="Proteomes" id="UP000448877"/>
    </source>
</evidence>
<reference evidence="5 7" key="2">
    <citation type="journal article" date="2019" name="Nat. Med.">
        <title>A library of human gut bacterial isolates paired with longitudinal multiomics data enables mechanistic microbiome research.</title>
        <authorList>
            <person name="Poyet M."/>
            <person name="Groussin M."/>
            <person name="Gibbons S.M."/>
            <person name="Avila-Pacheco J."/>
            <person name="Jiang X."/>
            <person name="Kearney S.M."/>
            <person name="Perrotta A.R."/>
            <person name="Berdy B."/>
            <person name="Zhao S."/>
            <person name="Lieberman T.D."/>
            <person name="Swanson P.K."/>
            <person name="Smith M."/>
            <person name="Roesemann S."/>
            <person name="Alexander J.E."/>
            <person name="Rich S.A."/>
            <person name="Livny J."/>
            <person name="Vlamakis H."/>
            <person name="Clish C."/>
            <person name="Bullock K."/>
            <person name="Deik A."/>
            <person name="Scott J."/>
            <person name="Pierce K.A."/>
            <person name="Xavier R.J."/>
            <person name="Alm E.J."/>
        </authorList>
    </citation>
    <scope>NUCLEOTIDE SEQUENCE [LARGE SCALE GENOMIC DNA]</scope>
    <source>
        <strain evidence="5 7">BIOML-A6</strain>
    </source>
</reference>
<evidence type="ECO:0000313" key="5">
    <source>
        <dbReference type="EMBL" id="KAA5423366.1"/>
    </source>
</evidence>
<dbReference type="InterPro" id="IPR025112">
    <property type="entry name" value="PCMD"/>
</dbReference>
<dbReference type="PROSITE" id="PS51257">
    <property type="entry name" value="PROKAR_LIPOPROTEIN"/>
    <property type="match status" value="1"/>
</dbReference>
<gene>
    <name evidence="4" type="ORF">BcellWH2_01557</name>
    <name evidence="5" type="ORF">F2Y81_01985</name>
</gene>